<dbReference type="Proteomes" id="UP000694941">
    <property type="component" value="Unplaced"/>
</dbReference>
<dbReference type="PANTHER" id="PTHR44019:SF8">
    <property type="entry name" value="POC1 CENTRIOLAR PROTEIN HOMOLOG"/>
    <property type="match status" value="1"/>
</dbReference>
<dbReference type="RefSeq" id="XP_013782822.1">
    <property type="nucleotide sequence ID" value="XM_013927368.2"/>
</dbReference>
<dbReference type="SMART" id="SM00320">
    <property type="entry name" value="WD40"/>
    <property type="match status" value="4"/>
</dbReference>
<feature type="repeat" description="WD" evidence="3">
    <location>
        <begin position="252"/>
        <end position="286"/>
    </location>
</feature>
<evidence type="ECO:0000313" key="5">
    <source>
        <dbReference type="Proteomes" id="UP000694941"/>
    </source>
</evidence>
<dbReference type="Gene3D" id="2.130.10.10">
    <property type="entry name" value="YVTN repeat-like/Quinoprotein amine dehydrogenase"/>
    <property type="match status" value="1"/>
</dbReference>
<keyword evidence="2" id="KW-0677">Repeat</keyword>
<keyword evidence="1 3" id="KW-0853">WD repeat</keyword>
<dbReference type="PROSITE" id="PS50294">
    <property type="entry name" value="WD_REPEATS_REGION"/>
    <property type="match status" value="1"/>
</dbReference>
<dbReference type="PROSITE" id="PS50082">
    <property type="entry name" value="WD_REPEATS_2"/>
    <property type="match status" value="1"/>
</dbReference>
<accession>A0ABM1BIS6</accession>
<sequence>MYHKETSWLMNSTASALNNNLCSYKESNDKVHFAVVHKGTVNIVTVTSSIGSSVSDSVKDSNPSARTISCNEASGSGATVTILQAKWVTLRSQTLLVISTLRGIQVFEMDGTVLLFWHRLETDDAEYSEEMFARGIAACGQNLLCVGTHDGSVLIFSMPAESNTLNYVDKVRYHPAAISDLCGQGQTLISGDDHGNLVVWEGSTTLKKVKELESFQSPATSIACWEELVMVGYGSGHIRLFNITTGIRRAEITAHASWITAVDIALESGLAISVSEDSFVRVWQLKKDGSPVVSYKSSCNITNIQLCGGCFVNNLGSAFCTTGYDLNEILYFHV</sequence>
<evidence type="ECO:0000256" key="2">
    <source>
        <dbReference type="ARBA" id="ARBA00022737"/>
    </source>
</evidence>
<dbReference type="InterPro" id="IPR049546">
    <property type="entry name" value="WDR54_beta_prop"/>
</dbReference>
<dbReference type="PANTHER" id="PTHR44019">
    <property type="entry name" value="WD REPEAT-CONTAINING PROTEIN 55"/>
    <property type="match status" value="1"/>
</dbReference>
<dbReference type="Pfam" id="PF21031">
    <property type="entry name" value="WDR54"/>
    <property type="match status" value="1"/>
</dbReference>
<dbReference type="InterPro" id="IPR036322">
    <property type="entry name" value="WD40_repeat_dom_sf"/>
</dbReference>
<evidence type="ECO:0000259" key="4">
    <source>
        <dbReference type="Pfam" id="PF21031"/>
    </source>
</evidence>
<dbReference type="InterPro" id="IPR050505">
    <property type="entry name" value="WDR55/POC1"/>
</dbReference>
<organism evidence="5 6">
    <name type="scientific">Limulus polyphemus</name>
    <name type="common">Atlantic horseshoe crab</name>
    <dbReference type="NCBI Taxonomy" id="6850"/>
    <lineage>
        <taxon>Eukaryota</taxon>
        <taxon>Metazoa</taxon>
        <taxon>Ecdysozoa</taxon>
        <taxon>Arthropoda</taxon>
        <taxon>Chelicerata</taxon>
        <taxon>Merostomata</taxon>
        <taxon>Xiphosura</taxon>
        <taxon>Limulidae</taxon>
        <taxon>Limulus</taxon>
    </lineage>
</organism>
<protein>
    <submittedName>
        <fullName evidence="6">WD repeat-containing protein 54-like</fullName>
    </submittedName>
</protein>
<evidence type="ECO:0000256" key="3">
    <source>
        <dbReference type="PROSITE-ProRule" id="PRU00221"/>
    </source>
</evidence>
<dbReference type="InterPro" id="IPR001680">
    <property type="entry name" value="WD40_rpt"/>
</dbReference>
<dbReference type="GeneID" id="106467052"/>
<evidence type="ECO:0000256" key="1">
    <source>
        <dbReference type="ARBA" id="ARBA00022574"/>
    </source>
</evidence>
<proteinExistence type="predicted"/>
<name>A0ABM1BIS6_LIMPO</name>
<reference evidence="6" key="1">
    <citation type="submission" date="2025-08" db="UniProtKB">
        <authorList>
            <consortium name="RefSeq"/>
        </authorList>
    </citation>
    <scope>IDENTIFICATION</scope>
    <source>
        <tissue evidence="6">Muscle</tissue>
    </source>
</reference>
<gene>
    <name evidence="6" type="primary">LOC106467052</name>
</gene>
<dbReference type="InterPro" id="IPR015943">
    <property type="entry name" value="WD40/YVTN_repeat-like_dom_sf"/>
</dbReference>
<dbReference type="SUPFAM" id="SSF50978">
    <property type="entry name" value="WD40 repeat-like"/>
    <property type="match status" value="1"/>
</dbReference>
<keyword evidence="5" id="KW-1185">Reference proteome</keyword>
<evidence type="ECO:0000313" key="6">
    <source>
        <dbReference type="RefSeq" id="XP_013782822.1"/>
    </source>
</evidence>
<feature type="domain" description="WD repeat-containing protein 54 beta-propeller" evidence="4">
    <location>
        <begin position="1"/>
        <end position="332"/>
    </location>
</feature>